<dbReference type="Proteomes" id="UP001610563">
    <property type="component" value="Unassembled WGS sequence"/>
</dbReference>
<evidence type="ECO:0000313" key="2">
    <source>
        <dbReference type="EMBL" id="KAL2782680.1"/>
    </source>
</evidence>
<proteinExistence type="predicted"/>
<organism evidence="2 3">
    <name type="scientific">Aspergillus keveii</name>
    <dbReference type="NCBI Taxonomy" id="714993"/>
    <lineage>
        <taxon>Eukaryota</taxon>
        <taxon>Fungi</taxon>
        <taxon>Dikarya</taxon>
        <taxon>Ascomycota</taxon>
        <taxon>Pezizomycotina</taxon>
        <taxon>Eurotiomycetes</taxon>
        <taxon>Eurotiomycetidae</taxon>
        <taxon>Eurotiales</taxon>
        <taxon>Aspergillaceae</taxon>
        <taxon>Aspergillus</taxon>
        <taxon>Aspergillus subgen. Nidulantes</taxon>
    </lineage>
</organism>
<gene>
    <name evidence="2" type="ORF">BJX66DRAFT_345619</name>
</gene>
<evidence type="ECO:0000313" key="3">
    <source>
        <dbReference type="Proteomes" id="UP001610563"/>
    </source>
</evidence>
<reference evidence="2 3" key="1">
    <citation type="submission" date="2024-07" db="EMBL/GenBank/DDBJ databases">
        <title>Section-level genome sequencing and comparative genomics of Aspergillus sections Usti and Cavernicolus.</title>
        <authorList>
            <consortium name="Lawrence Berkeley National Laboratory"/>
            <person name="Nybo J.L."/>
            <person name="Vesth T.C."/>
            <person name="Theobald S."/>
            <person name="Frisvad J.C."/>
            <person name="Larsen T.O."/>
            <person name="Kjaerboelling I."/>
            <person name="Rothschild-Mancinelli K."/>
            <person name="Lyhne E.K."/>
            <person name="Kogle M.E."/>
            <person name="Barry K."/>
            <person name="Clum A."/>
            <person name="Na H."/>
            <person name="Ledsgaard L."/>
            <person name="Lin J."/>
            <person name="Lipzen A."/>
            <person name="Kuo A."/>
            <person name="Riley R."/>
            <person name="Mondo S."/>
            <person name="Labutti K."/>
            <person name="Haridas S."/>
            <person name="Pangalinan J."/>
            <person name="Salamov A.A."/>
            <person name="Simmons B.A."/>
            <person name="Magnuson J.K."/>
            <person name="Chen J."/>
            <person name="Drula E."/>
            <person name="Henrissat B."/>
            <person name="Wiebenga A."/>
            <person name="Lubbers R.J."/>
            <person name="Gomes A.C."/>
            <person name="Makela M.R."/>
            <person name="Stajich J."/>
            <person name="Grigoriev I.V."/>
            <person name="Mortensen U.H."/>
            <person name="De Vries R.P."/>
            <person name="Baker S.E."/>
            <person name="Andersen M.R."/>
        </authorList>
    </citation>
    <scope>NUCLEOTIDE SEQUENCE [LARGE SCALE GENOMIC DNA]</scope>
    <source>
        <strain evidence="2 3">CBS 209.92</strain>
    </source>
</reference>
<protein>
    <submittedName>
        <fullName evidence="2">Uncharacterized protein</fullName>
    </submittedName>
</protein>
<dbReference type="EMBL" id="JBFTWV010000351">
    <property type="protein sequence ID" value="KAL2782680.1"/>
    <property type="molecule type" value="Genomic_DNA"/>
</dbReference>
<keyword evidence="1" id="KW-0732">Signal</keyword>
<keyword evidence="3" id="KW-1185">Reference proteome</keyword>
<accession>A0ABR4FHF2</accession>
<comment type="caution">
    <text evidence="2">The sequence shown here is derived from an EMBL/GenBank/DDBJ whole genome shotgun (WGS) entry which is preliminary data.</text>
</comment>
<name>A0ABR4FHF2_9EURO</name>
<feature type="signal peptide" evidence="1">
    <location>
        <begin position="1"/>
        <end position="21"/>
    </location>
</feature>
<evidence type="ECO:0000256" key="1">
    <source>
        <dbReference type="SAM" id="SignalP"/>
    </source>
</evidence>
<sequence>MKLASIPSVLLLFLIPKSVSGLPADKGENLDMVARDDATVEGYCIVEDQMCHYQYEGRMFRHPCLNISQCSADGNPCVYYMRNAYVDCT</sequence>
<feature type="chain" id="PRO_5047208431" evidence="1">
    <location>
        <begin position="22"/>
        <end position="89"/>
    </location>
</feature>